<name>A0A173XFD2_9FIRM</name>
<reference evidence="1 2" key="1">
    <citation type="submission" date="2015-09" db="EMBL/GenBank/DDBJ databases">
        <authorList>
            <consortium name="Pathogen Informatics"/>
        </authorList>
    </citation>
    <scope>NUCLEOTIDE SEQUENCE [LARGE SCALE GENOMIC DNA]</scope>
    <source>
        <strain evidence="1 2">2789STDY5834835</strain>
    </source>
</reference>
<dbReference type="EMBL" id="CYZL01000001">
    <property type="protein sequence ID" value="CUN50491.1"/>
    <property type="molecule type" value="Genomic_DNA"/>
</dbReference>
<sequence length="230" mass="27938">MDIYTILSLKEQLDDLDKKRIRLYNNIKKYCESLDPEYLKTLDYTELKEFFHALEFYLPESVQMVYRRIREEKYPELKKAVYYPELNQIDFLSLKKIKTIDTLLGTKWRKGDFIYNPFYSAADLNREEQEKFNDYAVAKRIFIKKYRFRCKCGKCFSRLFSKDTFNNMKRFYESGIDTTGSDEVDSYFYIECEYDSDCDLEICDKKSFERAKYDVCYIKAKEPNTEHEQY</sequence>
<proteinExistence type="predicted"/>
<dbReference type="Proteomes" id="UP000095679">
    <property type="component" value="Unassembled WGS sequence"/>
</dbReference>
<protein>
    <submittedName>
        <fullName evidence="1">Uncharacterized protein</fullName>
    </submittedName>
</protein>
<organism evidence="1 2">
    <name type="scientific">Anaerobutyricum hallii</name>
    <dbReference type="NCBI Taxonomy" id="39488"/>
    <lineage>
        <taxon>Bacteria</taxon>
        <taxon>Bacillati</taxon>
        <taxon>Bacillota</taxon>
        <taxon>Clostridia</taxon>
        <taxon>Lachnospirales</taxon>
        <taxon>Lachnospiraceae</taxon>
        <taxon>Anaerobutyricum</taxon>
    </lineage>
</organism>
<evidence type="ECO:0000313" key="2">
    <source>
        <dbReference type="Proteomes" id="UP000095679"/>
    </source>
</evidence>
<dbReference type="RefSeq" id="WP_055297802.1">
    <property type="nucleotide sequence ID" value="NZ_BLYK01000002.1"/>
</dbReference>
<dbReference type="AlphaFoldDB" id="A0A173XFD2"/>
<gene>
    <name evidence="1" type="ORF">ERS852450_00115</name>
</gene>
<evidence type="ECO:0000313" key="1">
    <source>
        <dbReference type="EMBL" id="CUN50491.1"/>
    </source>
</evidence>
<accession>A0A173XFD2</accession>